<protein>
    <submittedName>
        <fullName evidence="2">Uncharacterized protein</fullName>
    </submittedName>
</protein>
<name>A0ABV0WSL3_9TELE</name>
<gene>
    <name evidence="2" type="ORF">XENORESO_010066</name>
</gene>
<keyword evidence="3" id="KW-1185">Reference proteome</keyword>
<feature type="non-terminal residue" evidence="2">
    <location>
        <position position="1"/>
    </location>
</feature>
<sequence length="169" mass="19265">FVLKKYLTLNIFLCSRFTAIQALRSVLNSFSVVNRKNMFVYQERTTKSVFYLRLCETSLTGKYSDLEGNLHPIRSMGLFRSQEPFYSEDLMGSRSSLEGSRPVGQVDKHILLLVHGVDNAARPTTTNPTPLPEPCRRSLLFNIVLAEPTFFGNELLLSPLDQLYCRINI</sequence>
<comment type="caution">
    <text evidence="2">The sequence shown here is derived from an EMBL/GenBank/DDBJ whole genome shotgun (WGS) entry which is preliminary data.</text>
</comment>
<evidence type="ECO:0000313" key="2">
    <source>
        <dbReference type="EMBL" id="MEQ2271843.1"/>
    </source>
</evidence>
<dbReference type="PANTHER" id="PTHR14918:SF3">
    <property type="entry name" value="KICSTOR COMPLEX PROTEIN SZT2"/>
    <property type="match status" value="1"/>
</dbReference>
<proteinExistence type="predicted"/>
<dbReference type="InterPro" id="IPR033228">
    <property type="entry name" value="SZT2"/>
</dbReference>
<feature type="chain" id="PRO_5046670862" evidence="1">
    <location>
        <begin position="23"/>
        <end position="169"/>
    </location>
</feature>
<keyword evidence="1" id="KW-0732">Signal</keyword>
<organism evidence="2 3">
    <name type="scientific">Xenotaenia resolanae</name>
    <dbReference type="NCBI Taxonomy" id="208358"/>
    <lineage>
        <taxon>Eukaryota</taxon>
        <taxon>Metazoa</taxon>
        <taxon>Chordata</taxon>
        <taxon>Craniata</taxon>
        <taxon>Vertebrata</taxon>
        <taxon>Euteleostomi</taxon>
        <taxon>Actinopterygii</taxon>
        <taxon>Neopterygii</taxon>
        <taxon>Teleostei</taxon>
        <taxon>Neoteleostei</taxon>
        <taxon>Acanthomorphata</taxon>
        <taxon>Ovalentaria</taxon>
        <taxon>Atherinomorphae</taxon>
        <taxon>Cyprinodontiformes</taxon>
        <taxon>Goodeidae</taxon>
        <taxon>Xenotaenia</taxon>
    </lineage>
</organism>
<dbReference type="EMBL" id="JAHRIM010063174">
    <property type="protein sequence ID" value="MEQ2271843.1"/>
    <property type="molecule type" value="Genomic_DNA"/>
</dbReference>
<dbReference type="PANTHER" id="PTHR14918">
    <property type="entry name" value="KICSTOR COMPLEX PROTEIN SZT2"/>
    <property type="match status" value="1"/>
</dbReference>
<evidence type="ECO:0000313" key="3">
    <source>
        <dbReference type="Proteomes" id="UP001444071"/>
    </source>
</evidence>
<feature type="signal peptide" evidence="1">
    <location>
        <begin position="1"/>
        <end position="22"/>
    </location>
</feature>
<dbReference type="Proteomes" id="UP001444071">
    <property type="component" value="Unassembled WGS sequence"/>
</dbReference>
<evidence type="ECO:0000256" key="1">
    <source>
        <dbReference type="SAM" id="SignalP"/>
    </source>
</evidence>
<accession>A0ABV0WSL3</accession>
<reference evidence="2 3" key="1">
    <citation type="submission" date="2021-06" db="EMBL/GenBank/DDBJ databases">
        <authorList>
            <person name="Palmer J.M."/>
        </authorList>
    </citation>
    <scope>NUCLEOTIDE SEQUENCE [LARGE SCALE GENOMIC DNA]</scope>
    <source>
        <strain evidence="2 3">XR_2019</strain>
        <tissue evidence="2">Muscle</tissue>
    </source>
</reference>